<feature type="compositionally biased region" description="Polar residues" evidence="1">
    <location>
        <begin position="335"/>
        <end position="347"/>
    </location>
</feature>
<name>A0A8S9PSJ9_BRACR</name>
<proteinExistence type="predicted"/>
<gene>
    <name evidence="3" type="ORF">F2Q69_00048382</name>
</gene>
<evidence type="ECO:0000313" key="3">
    <source>
        <dbReference type="EMBL" id="KAF3524204.1"/>
    </source>
</evidence>
<evidence type="ECO:0000259" key="2">
    <source>
        <dbReference type="Pfam" id="PF03384"/>
    </source>
</evidence>
<feature type="compositionally biased region" description="Basic and acidic residues" evidence="1">
    <location>
        <begin position="169"/>
        <end position="197"/>
    </location>
</feature>
<feature type="compositionally biased region" description="Basic and acidic residues" evidence="1">
    <location>
        <begin position="362"/>
        <end position="380"/>
    </location>
</feature>
<dbReference type="AlphaFoldDB" id="A0A8S9PSJ9"/>
<feature type="compositionally biased region" description="Basic and acidic residues" evidence="1">
    <location>
        <begin position="214"/>
        <end position="234"/>
    </location>
</feature>
<dbReference type="Pfam" id="PF03384">
    <property type="entry name" value="DUF287"/>
    <property type="match status" value="1"/>
</dbReference>
<feature type="region of interest" description="Disordered" evidence="1">
    <location>
        <begin position="456"/>
        <end position="490"/>
    </location>
</feature>
<sequence>MVVYKEAPSPWIMHRCKENAAVAVPKKSGRPKRKSQWVINSVLVPTIGEQIMLARIIDEEREYDRQGSPSDTWNYWLNVKQKNIWWKELYELQGLEERILEFMGEGFVGLHLTVETKLESLGSRMSDIEKNHRLFRRRAKKIEDKLTFIESKVEPSHGEDMDFRQWDYGTHEGKDKANSEKDKASAEQEAGKEKENSEADEQDKEDSESENETDELKQLKERSRAQADKLWKEIEADEEEGEEKEAETSEEEKENNIGGKEDQEEEVEVKESETREQEKEKSETDEVESEAREAEIEKGTPTPPRRNQTEETPKDDHNEPWVETNRTDETPTPPRGNQTEGTPTSPRGRTKAMAARRLVTKPMEEEPGKEGTPKDDHNEPQVETNITDETPTPPHGNQTKGTPTPPSEQTGEVVEEQVGKVVEEYTEEEKQRWIMVIYKEAPSPWIMHRCKEKTMMYGKPRGRPRKNVDVAAPKKSGRPKRKSQWVQTPFAEEKKRKTKFLAYVWKTKFTGVTMPKNETKAVAARRLVIKPMEEEPGKEEKKEEEDVKVVEEQTGEVVEEQDGEIVEEYTEEEKQR</sequence>
<evidence type="ECO:0000256" key="1">
    <source>
        <dbReference type="SAM" id="MobiDB-lite"/>
    </source>
</evidence>
<feature type="region of interest" description="Disordered" evidence="1">
    <location>
        <begin position="531"/>
        <end position="576"/>
    </location>
</feature>
<feature type="region of interest" description="Disordered" evidence="1">
    <location>
        <begin position="169"/>
        <end position="414"/>
    </location>
</feature>
<comment type="caution">
    <text evidence="3">The sequence shown here is derived from an EMBL/GenBank/DDBJ whole genome shotgun (WGS) entry which is preliminary data.</text>
</comment>
<feature type="compositionally biased region" description="Polar residues" evidence="1">
    <location>
        <begin position="381"/>
        <end position="402"/>
    </location>
</feature>
<feature type="compositionally biased region" description="Basic and acidic residues" evidence="1">
    <location>
        <begin position="307"/>
        <end position="329"/>
    </location>
</feature>
<dbReference type="Proteomes" id="UP000712600">
    <property type="component" value="Unassembled WGS sequence"/>
</dbReference>
<dbReference type="EMBL" id="QGKX02001347">
    <property type="protein sequence ID" value="KAF3524204.1"/>
    <property type="molecule type" value="Genomic_DNA"/>
</dbReference>
<feature type="compositionally biased region" description="Basic and acidic residues" evidence="1">
    <location>
        <begin position="269"/>
        <end position="298"/>
    </location>
</feature>
<feature type="compositionally biased region" description="Acidic residues" evidence="1">
    <location>
        <begin position="553"/>
        <end position="576"/>
    </location>
</feature>
<organism evidence="3 4">
    <name type="scientific">Brassica cretica</name>
    <name type="common">Mustard</name>
    <dbReference type="NCBI Taxonomy" id="69181"/>
    <lineage>
        <taxon>Eukaryota</taxon>
        <taxon>Viridiplantae</taxon>
        <taxon>Streptophyta</taxon>
        <taxon>Embryophyta</taxon>
        <taxon>Tracheophyta</taxon>
        <taxon>Spermatophyta</taxon>
        <taxon>Magnoliopsida</taxon>
        <taxon>eudicotyledons</taxon>
        <taxon>Gunneridae</taxon>
        <taxon>Pentapetalae</taxon>
        <taxon>rosids</taxon>
        <taxon>malvids</taxon>
        <taxon>Brassicales</taxon>
        <taxon>Brassicaceae</taxon>
        <taxon>Brassiceae</taxon>
        <taxon>Brassica</taxon>
    </lineage>
</organism>
<protein>
    <recommendedName>
        <fullName evidence="2">DUF287 domain-containing protein</fullName>
    </recommendedName>
</protein>
<evidence type="ECO:0000313" key="4">
    <source>
        <dbReference type="Proteomes" id="UP000712600"/>
    </source>
</evidence>
<accession>A0A8S9PSJ9</accession>
<feature type="compositionally biased region" description="Basic and acidic residues" evidence="1">
    <location>
        <begin position="531"/>
        <end position="551"/>
    </location>
</feature>
<dbReference type="InterPro" id="IPR005048">
    <property type="entry name" value="DUF287"/>
</dbReference>
<feature type="domain" description="DUF287" evidence="2">
    <location>
        <begin position="39"/>
        <end position="90"/>
    </location>
</feature>
<feature type="compositionally biased region" description="Acidic residues" evidence="1">
    <location>
        <begin position="235"/>
        <end position="253"/>
    </location>
</feature>
<reference evidence="3" key="1">
    <citation type="submission" date="2019-12" db="EMBL/GenBank/DDBJ databases">
        <title>Genome sequencing and annotation of Brassica cretica.</title>
        <authorList>
            <person name="Studholme D.J."/>
            <person name="Sarris P."/>
        </authorList>
    </citation>
    <scope>NUCLEOTIDE SEQUENCE</scope>
    <source>
        <strain evidence="3">PFS-109/04</strain>
        <tissue evidence="3">Leaf</tissue>
    </source>
</reference>
<feature type="compositionally biased region" description="Acidic residues" evidence="1">
    <location>
        <begin position="198"/>
        <end position="213"/>
    </location>
</feature>